<dbReference type="RefSeq" id="WP_085806228.1">
    <property type="nucleotide sequence ID" value="NZ_FWFX01000007.1"/>
</dbReference>
<protein>
    <recommendedName>
        <fullName evidence="3">Sulfotransferase family protein</fullName>
    </recommendedName>
</protein>
<evidence type="ECO:0000313" key="2">
    <source>
        <dbReference type="Proteomes" id="UP000193061"/>
    </source>
</evidence>
<sequence length="295" mass="34309">MQIVFHTGAHLTDEDRLIKCLQRNREMLEKHDVNVPGLAAYRKWIRSAFGENESSNISAMVSKEVYESVVGRSGANRHIISNPGFFGTEKMSFRNGQFYRMAEHRIDAMSKLFPSAQLEMFMSIRNPASFLPTIYYKYFDLTGQKRLYENMLTSVRWSDFFMRIHQAFPDIPITVWCNEDTPVIWGKILQTFANINASIEFEGQFTLLNDILSEVGLEQFQSFMQNHKGLSEEQKQQVIIAFIEKFGREEALEQEIDLPNWNDELTDAMTETYEDDLERLAHIPNLNVILPDPMQ</sequence>
<accession>A0A1X6ZIG6</accession>
<keyword evidence="2" id="KW-1185">Reference proteome</keyword>
<dbReference type="AlphaFoldDB" id="A0A1X6ZIG6"/>
<name>A0A1X6ZIG6_9RHOB</name>
<dbReference type="OrthoDB" id="7816979at2"/>
<dbReference type="Proteomes" id="UP000193061">
    <property type="component" value="Unassembled WGS sequence"/>
</dbReference>
<reference evidence="1 2" key="1">
    <citation type="submission" date="2017-03" db="EMBL/GenBank/DDBJ databases">
        <authorList>
            <person name="Afonso C.L."/>
            <person name="Miller P.J."/>
            <person name="Scott M.A."/>
            <person name="Spackman E."/>
            <person name="Goraichik I."/>
            <person name="Dimitrov K.M."/>
            <person name="Suarez D.L."/>
            <person name="Swayne D.E."/>
        </authorList>
    </citation>
    <scope>NUCLEOTIDE SEQUENCE [LARGE SCALE GENOMIC DNA]</scope>
    <source>
        <strain evidence="1 2">CECT 7450</strain>
    </source>
</reference>
<proteinExistence type="predicted"/>
<dbReference type="EMBL" id="FWFX01000007">
    <property type="protein sequence ID" value="SLN51813.1"/>
    <property type="molecule type" value="Genomic_DNA"/>
</dbReference>
<evidence type="ECO:0008006" key="3">
    <source>
        <dbReference type="Google" id="ProtNLM"/>
    </source>
</evidence>
<evidence type="ECO:0000313" key="1">
    <source>
        <dbReference type="EMBL" id="SLN51813.1"/>
    </source>
</evidence>
<organism evidence="1 2">
    <name type="scientific">Roseovarius albus</name>
    <dbReference type="NCBI Taxonomy" id="1247867"/>
    <lineage>
        <taxon>Bacteria</taxon>
        <taxon>Pseudomonadati</taxon>
        <taxon>Pseudomonadota</taxon>
        <taxon>Alphaproteobacteria</taxon>
        <taxon>Rhodobacterales</taxon>
        <taxon>Roseobacteraceae</taxon>
        <taxon>Roseovarius</taxon>
    </lineage>
</organism>
<gene>
    <name evidence="1" type="ORF">ROA7450_02615</name>
</gene>